<evidence type="ECO:0000256" key="1">
    <source>
        <dbReference type="SAM" id="SignalP"/>
    </source>
</evidence>
<gene>
    <name evidence="2" type="ORF">SAMN04488511_102328</name>
</gene>
<dbReference type="PROSITE" id="PS51257">
    <property type="entry name" value="PROKAR_LIPOPROTEIN"/>
    <property type="match status" value="1"/>
</dbReference>
<protein>
    <recommendedName>
        <fullName evidence="4">Outer membrane protein beta-barrel domain-containing protein</fullName>
    </recommendedName>
</protein>
<dbReference type="AlphaFoldDB" id="A0A1I0SPY1"/>
<keyword evidence="3" id="KW-1185">Reference proteome</keyword>
<name>A0A1I0SPY1_9SPHI</name>
<reference evidence="3" key="1">
    <citation type="submission" date="2016-10" db="EMBL/GenBank/DDBJ databases">
        <authorList>
            <person name="Varghese N."/>
            <person name="Submissions S."/>
        </authorList>
    </citation>
    <scope>NUCLEOTIDE SEQUENCE [LARGE SCALE GENOMIC DNA]</scope>
    <source>
        <strain evidence="3">DSM 18130</strain>
    </source>
</reference>
<accession>A0A1I0SPY1</accession>
<feature type="signal peptide" evidence="1">
    <location>
        <begin position="1"/>
        <end position="20"/>
    </location>
</feature>
<dbReference type="RefSeq" id="WP_090980615.1">
    <property type="nucleotide sequence ID" value="NZ_FOJM01000002.1"/>
</dbReference>
<organism evidence="2 3">
    <name type="scientific">Pedobacter suwonensis</name>
    <dbReference type="NCBI Taxonomy" id="332999"/>
    <lineage>
        <taxon>Bacteria</taxon>
        <taxon>Pseudomonadati</taxon>
        <taxon>Bacteroidota</taxon>
        <taxon>Sphingobacteriia</taxon>
        <taxon>Sphingobacteriales</taxon>
        <taxon>Sphingobacteriaceae</taxon>
        <taxon>Pedobacter</taxon>
    </lineage>
</organism>
<feature type="chain" id="PRO_5011492284" description="Outer membrane protein beta-barrel domain-containing protein" evidence="1">
    <location>
        <begin position="21"/>
        <end position="619"/>
    </location>
</feature>
<keyword evidence="1" id="KW-0732">Signal</keyword>
<evidence type="ECO:0000313" key="3">
    <source>
        <dbReference type="Proteomes" id="UP000198836"/>
    </source>
</evidence>
<evidence type="ECO:0000313" key="2">
    <source>
        <dbReference type="EMBL" id="SFA41467.1"/>
    </source>
</evidence>
<evidence type="ECO:0008006" key="4">
    <source>
        <dbReference type="Google" id="ProtNLM"/>
    </source>
</evidence>
<dbReference type="OrthoDB" id="1488584at2"/>
<sequence>MKTITVSLVFMVFIGCSAVAQQSKNPNVYLDALKLLDASFSNTGTGAPQNDYFFEVVKKYGLNRSNIVSNPFLKDFVPSVRHANNGSLTDDFKITPVEKTSAGSLSLQAALINGTANFMAGRFKEEVLSASIDYIFKAIVKNTEETKLTRGVFPKTYALIEELYTKHSYYSADLVYLKQVAQYDLNQLPDNLVLNLDAILPKLADKPDYKDLILAAHGIYKNTKKGNNTEKIITALAAVKYRDGGKVKNIFSLLDLVSQALIATKNSPNIWVSSDELPPVLEERNKSAQSIFFYGLLFEQLKTIPFIRPYLMEGGVYIDDTKVLSEKMYKLIVVSDKLNQAADYVKNKKAEIASVQDAIGYMKVIEEVIIEFNGEINSIKELGIVIPEEAITILSRYIDLAEPVMQRDYQRAIASMLIEFGKYTRVNEVYNKHLTFIAQLADVKSAADMEALMNAYALPIGSSSIKRQSTFNLSVNGYVGLTGGTEKAYGSFVNQSKANIGLTAPIGISSTFASGRLTAFVSLIDLGSVVNQRLNNDTTSYTDFKLEYFFTPGVGLFYNVPKIPVTAGIHWNYIPNLRTIKYETGAATITETNRSVSRFNVSVLVDIPFFTLFNRTKNE</sequence>
<dbReference type="EMBL" id="FOJM01000002">
    <property type="protein sequence ID" value="SFA41467.1"/>
    <property type="molecule type" value="Genomic_DNA"/>
</dbReference>
<dbReference type="Proteomes" id="UP000198836">
    <property type="component" value="Unassembled WGS sequence"/>
</dbReference>
<proteinExistence type="predicted"/>